<feature type="coiled-coil region" evidence="1">
    <location>
        <begin position="51"/>
        <end position="85"/>
    </location>
</feature>
<dbReference type="Pfam" id="PF13276">
    <property type="entry name" value="HTH_21"/>
    <property type="match status" value="1"/>
</dbReference>
<dbReference type="Pfam" id="PF13333">
    <property type="entry name" value="rve_2"/>
    <property type="match status" value="1"/>
</dbReference>
<dbReference type="Pfam" id="PF00665">
    <property type="entry name" value="rve"/>
    <property type="match status" value="1"/>
</dbReference>
<dbReference type="GO" id="GO:0006313">
    <property type="term" value="P:DNA transposition"/>
    <property type="evidence" value="ECO:0007669"/>
    <property type="project" value="InterPro"/>
</dbReference>
<dbReference type="GO" id="GO:0003677">
    <property type="term" value="F:DNA binding"/>
    <property type="evidence" value="ECO:0007669"/>
    <property type="project" value="InterPro"/>
</dbReference>
<keyword evidence="1" id="KW-0175">Coiled coil</keyword>
<dbReference type="SUPFAM" id="SSF46689">
    <property type="entry name" value="Homeodomain-like"/>
    <property type="match status" value="1"/>
</dbReference>
<dbReference type="PROSITE" id="PS50994">
    <property type="entry name" value="INTEGRASE"/>
    <property type="match status" value="1"/>
</dbReference>
<proteinExistence type="predicted"/>
<protein>
    <submittedName>
        <fullName evidence="3">IS3 family transposase</fullName>
    </submittedName>
</protein>
<dbReference type="InterPro" id="IPR025948">
    <property type="entry name" value="HTH-like_dom"/>
</dbReference>
<dbReference type="InterPro" id="IPR001584">
    <property type="entry name" value="Integrase_cat-core"/>
</dbReference>
<accession>A0AA42L8E8</accession>
<dbReference type="Gene3D" id="3.30.420.10">
    <property type="entry name" value="Ribonuclease H-like superfamily/Ribonuclease H"/>
    <property type="match status" value="1"/>
</dbReference>
<evidence type="ECO:0000313" key="4">
    <source>
        <dbReference type="Proteomes" id="UP001158297"/>
    </source>
</evidence>
<dbReference type="RefSeq" id="WP_279860489.1">
    <property type="nucleotide sequence ID" value="NZ_JAODZU010000021.1"/>
</dbReference>
<dbReference type="PANTHER" id="PTHR46889">
    <property type="entry name" value="TRANSPOSASE INSF FOR INSERTION SEQUENCE IS3B-RELATED"/>
    <property type="match status" value="1"/>
</dbReference>
<dbReference type="GO" id="GO:0004803">
    <property type="term" value="F:transposase activity"/>
    <property type="evidence" value="ECO:0007669"/>
    <property type="project" value="InterPro"/>
</dbReference>
<dbReference type="AlphaFoldDB" id="A0AA42L8E8"/>
<sequence length="378" mass="43670">MSTQRFTPEFKEEAVKQVVERGYSVPDVAARLGVSAHSLYKWVKAVLPDKSEQQSKELLEAKSEILRLRAQMRRVEEERDLLKKGRAVLCQGARVKYRFMNEHRHEYPLAMMCRVLQVARAGFYAWLQCPVSDLAKDDTRLLELIRHSYAASHGVYGARRVFGDLREAGESCGLHRVERLMQRHKIKAVRGYKKPRAIAGRPSIIAPNHLQREFTVDAPNKVWVTDITYIRTWQGWLYLAVVLDLYARKVVGWSMKATLGRELALDALLMAVWRRKPQQRVLVHSDQGSQYGSDDFKCFCAAHNLEPSKSRRGNCWDNAVAESFFSSLKKERIQKRIYKTRDLARADVFDYIEAFYNRTRRHSHLGGISPEAFERASA</sequence>
<dbReference type="PANTHER" id="PTHR46889:SF4">
    <property type="entry name" value="TRANSPOSASE INSO FOR INSERTION SEQUENCE ELEMENT IS911B-RELATED"/>
    <property type="match status" value="1"/>
</dbReference>
<name>A0AA42L8E8_9BURK</name>
<dbReference type="InterPro" id="IPR036397">
    <property type="entry name" value="RNaseH_sf"/>
</dbReference>
<reference evidence="3" key="1">
    <citation type="submission" date="2022-09" db="EMBL/GenBank/DDBJ databases">
        <title>Intensive care unit water sources are persistently colonized with multi-drug resistant bacteria and are the site of extensive horizontal gene transfer of antibiotic resistance genes.</title>
        <authorList>
            <person name="Diorio-Toth L."/>
        </authorList>
    </citation>
    <scope>NUCLEOTIDE SEQUENCE</scope>
    <source>
        <strain evidence="3">GD04130</strain>
    </source>
</reference>
<evidence type="ECO:0000259" key="2">
    <source>
        <dbReference type="PROSITE" id="PS50994"/>
    </source>
</evidence>
<dbReference type="Gene3D" id="1.10.10.60">
    <property type="entry name" value="Homeodomain-like"/>
    <property type="match status" value="1"/>
</dbReference>
<comment type="caution">
    <text evidence="3">The sequence shown here is derived from an EMBL/GenBank/DDBJ whole genome shotgun (WGS) entry which is preliminary data.</text>
</comment>
<dbReference type="Proteomes" id="UP001158297">
    <property type="component" value="Unassembled WGS sequence"/>
</dbReference>
<dbReference type="GO" id="GO:0015074">
    <property type="term" value="P:DNA integration"/>
    <property type="evidence" value="ECO:0007669"/>
    <property type="project" value="InterPro"/>
</dbReference>
<organism evidence="3 4">
    <name type="scientific">Comamonas aquatica</name>
    <dbReference type="NCBI Taxonomy" id="225991"/>
    <lineage>
        <taxon>Bacteria</taxon>
        <taxon>Pseudomonadati</taxon>
        <taxon>Pseudomonadota</taxon>
        <taxon>Betaproteobacteria</taxon>
        <taxon>Burkholderiales</taxon>
        <taxon>Comamonadaceae</taxon>
        <taxon>Comamonas</taxon>
    </lineage>
</organism>
<dbReference type="InterPro" id="IPR012337">
    <property type="entry name" value="RNaseH-like_sf"/>
</dbReference>
<dbReference type="InterPro" id="IPR002514">
    <property type="entry name" value="Transposase_8"/>
</dbReference>
<dbReference type="SUPFAM" id="SSF53098">
    <property type="entry name" value="Ribonuclease H-like"/>
    <property type="match status" value="1"/>
</dbReference>
<dbReference type="InterPro" id="IPR048020">
    <property type="entry name" value="Transpos_IS3"/>
</dbReference>
<dbReference type="InterPro" id="IPR009057">
    <property type="entry name" value="Homeodomain-like_sf"/>
</dbReference>
<gene>
    <name evidence="3" type="ORF">N7330_15720</name>
</gene>
<dbReference type="InterPro" id="IPR050900">
    <property type="entry name" value="Transposase_IS3/IS150/IS904"/>
</dbReference>
<evidence type="ECO:0000256" key="1">
    <source>
        <dbReference type="SAM" id="Coils"/>
    </source>
</evidence>
<evidence type="ECO:0000313" key="3">
    <source>
        <dbReference type="EMBL" id="MDH0364486.1"/>
    </source>
</evidence>
<dbReference type="Pfam" id="PF01527">
    <property type="entry name" value="HTH_Tnp_1"/>
    <property type="match status" value="1"/>
</dbReference>
<dbReference type="NCBIfam" id="NF033516">
    <property type="entry name" value="transpos_IS3"/>
    <property type="match status" value="1"/>
</dbReference>
<dbReference type="EMBL" id="JAODZU010000021">
    <property type="protein sequence ID" value="MDH0364486.1"/>
    <property type="molecule type" value="Genomic_DNA"/>
</dbReference>
<feature type="domain" description="Integrase catalytic" evidence="2">
    <location>
        <begin position="215"/>
        <end position="378"/>
    </location>
</feature>